<feature type="region of interest" description="Disordered" evidence="1">
    <location>
        <begin position="1"/>
        <end position="88"/>
    </location>
</feature>
<feature type="compositionally biased region" description="Polar residues" evidence="1">
    <location>
        <begin position="13"/>
        <end position="23"/>
    </location>
</feature>
<dbReference type="EMBL" id="JASBNA010000024">
    <property type="protein sequence ID" value="KAK7684686.1"/>
    <property type="molecule type" value="Genomic_DNA"/>
</dbReference>
<gene>
    <name evidence="2" type="ORF">QCA50_012269</name>
</gene>
<protein>
    <submittedName>
        <fullName evidence="2">Uncharacterized protein</fullName>
    </submittedName>
</protein>
<keyword evidence="3" id="KW-1185">Reference proteome</keyword>
<proteinExistence type="predicted"/>
<evidence type="ECO:0000256" key="1">
    <source>
        <dbReference type="SAM" id="MobiDB-lite"/>
    </source>
</evidence>
<sequence>MIDNPKEVYQPYPNESQPNQYISNLKRPRQPEESEQPQEHQHEQHEQHQHEQHEQHQHEQHEQHHHQQQLQQLQHESENFLTRIVKKK</sequence>
<organism evidence="2 3">
    <name type="scientific">Cerrena zonata</name>
    <dbReference type="NCBI Taxonomy" id="2478898"/>
    <lineage>
        <taxon>Eukaryota</taxon>
        <taxon>Fungi</taxon>
        <taxon>Dikarya</taxon>
        <taxon>Basidiomycota</taxon>
        <taxon>Agaricomycotina</taxon>
        <taxon>Agaricomycetes</taxon>
        <taxon>Polyporales</taxon>
        <taxon>Cerrenaceae</taxon>
        <taxon>Cerrena</taxon>
    </lineage>
</organism>
<name>A0AAW0FUZ0_9APHY</name>
<evidence type="ECO:0000313" key="2">
    <source>
        <dbReference type="EMBL" id="KAK7684686.1"/>
    </source>
</evidence>
<reference evidence="2 3" key="1">
    <citation type="submission" date="2022-09" db="EMBL/GenBank/DDBJ databases">
        <authorList>
            <person name="Palmer J.M."/>
        </authorList>
    </citation>
    <scope>NUCLEOTIDE SEQUENCE [LARGE SCALE GENOMIC DNA]</scope>
    <source>
        <strain evidence="2 3">DSM 7382</strain>
    </source>
</reference>
<accession>A0AAW0FUZ0</accession>
<dbReference type="Proteomes" id="UP001385951">
    <property type="component" value="Unassembled WGS sequence"/>
</dbReference>
<feature type="compositionally biased region" description="Basic and acidic residues" evidence="1">
    <location>
        <begin position="29"/>
        <end position="62"/>
    </location>
</feature>
<evidence type="ECO:0000313" key="3">
    <source>
        <dbReference type="Proteomes" id="UP001385951"/>
    </source>
</evidence>
<dbReference type="AlphaFoldDB" id="A0AAW0FUZ0"/>
<comment type="caution">
    <text evidence="2">The sequence shown here is derived from an EMBL/GenBank/DDBJ whole genome shotgun (WGS) entry which is preliminary data.</text>
</comment>